<reference evidence="3 4" key="1">
    <citation type="submission" date="2021-07" db="EMBL/GenBank/DDBJ databases">
        <title>The Aristolochia fimbriata genome: insights into angiosperm evolution, floral development and chemical biosynthesis.</title>
        <authorList>
            <person name="Jiao Y."/>
        </authorList>
    </citation>
    <scope>NUCLEOTIDE SEQUENCE [LARGE SCALE GENOMIC DNA]</scope>
    <source>
        <strain evidence="3">IBCAS-2021</strain>
        <tissue evidence="3">Leaf</tissue>
    </source>
</reference>
<evidence type="ECO:0000256" key="1">
    <source>
        <dbReference type="ARBA" id="ARBA00022679"/>
    </source>
</evidence>
<proteinExistence type="predicted"/>
<protein>
    <recommendedName>
        <fullName evidence="5">Alpha-1,3/1,6-mannosyltransferase ALG2</fullName>
    </recommendedName>
</protein>
<dbReference type="AlphaFoldDB" id="A0AAV7EXY7"/>
<evidence type="ECO:0008006" key="5">
    <source>
        <dbReference type="Google" id="ProtNLM"/>
    </source>
</evidence>
<comment type="caution">
    <text evidence="3">The sequence shown here is derived from an EMBL/GenBank/DDBJ whole genome shotgun (WGS) entry which is preliminary data.</text>
</comment>
<gene>
    <name evidence="3" type="ORF">H6P81_006587</name>
</gene>
<dbReference type="PANTHER" id="PTHR45918:SF1">
    <property type="entry name" value="ALPHA-1,3_1,6-MANNOSYLTRANSFERASE ALG2"/>
    <property type="match status" value="1"/>
</dbReference>
<evidence type="ECO:0000256" key="2">
    <source>
        <dbReference type="SAM" id="MobiDB-lite"/>
    </source>
</evidence>
<feature type="compositionally biased region" description="Basic and acidic residues" evidence="2">
    <location>
        <begin position="130"/>
        <end position="144"/>
    </location>
</feature>
<accession>A0AAV7EXY7</accession>
<dbReference type="PANTHER" id="PTHR45918">
    <property type="entry name" value="ALPHA-1,3/1,6-MANNOSYLTRANSFERASE ALG2"/>
    <property type="match status" value="1"/>
</dbReference>
<dbReference type="Proteomes" id="UP000825729">
    <property type="component" value="Unassembled WGS sequence"/>
</dbReference>
<keyword evidence="4" id="KW-1185">Reference proteome</keyword>
<dbReference type="InterPro" id="IPR027054">
    <property type="entry name" value="ALG2"/>
</dbReference>
<dbReference type="GO" id="GO:0012505">
    <property type="term" value="C:endomembrane system"/>
    <property type="evidence" value="ECO:0007669"/>
    <property type="project" value="TreeGrafter"/>
</dbReference>
<evidence type="ECO:0000313" key="3">
    <source>
        <dbReference type="EMBL" id="KAG9453683.1"/>
    </source>
</evidence>
<feature type="region of interest" description="Disordered" evidence="2">
    <location>
        <begin position="113"/>
        <end position="144"/>
    </location>
</feature>
<name>A0AAV7EXY7_ARIFI</name>
<sequence>MWPLFDAVLADQVSVIIPLLKLKSSMKVVFYCHFPDLLLAHHTSMLRRLYRWPIDAIEEITTGLEKNGAKNIKNHNFGQKVMDSCPDEEGTLPRRIWRLIPLTTCKREEAKKSLSKFAPASSQRMSTEGPRQRGAETKSSEVHG</sequence>
<dbReference type="EMBL" id="JAINDJ010000003">
    <property type="protein sequence ID" value="KAG9453683.1"/>
    <property type="molecule type" value="Genomic_DNA"/>
</dbReference>
<dbReference type="GO" id="GO:0004378">
    <property type="term" value="F:GDP-Man:Man(1)GlcNAc(2)-PP-Dol alpha-1,3-mannosyltransferase activity"/>
    <property type="evidence" value="ECO:0007669"/>
    <property type="project" value="InterPro"/>
</dbReference>
<evidence type="ECO:0000313" key="4">
    <source>
        <dbReference type="Proteomes" id="UP000825729"/>
    </source>
</evidence>
<organism evidence="3 4">
    <name type="scientific">Aristolochia fimbriata</name>
    <name type="common">White veined hardy Dutchman's pipe vine</name>
    <dbReference type="NCBI Taxonomy" id="158543"/>
    <lineage>
        <taxon>Eukaryota</taxon>
        <taxon>Viridiplantae</taxon>
        <taxon>Streptophyta</taxon>
        <taxon>Embryophyta</taxon>
        <taxon>Tracheophyta</taxon>
        <taxon>Spermatophyta</taxon>
        <taxon>Magnoliopsida</taxon>
        <taxon>Magnoliidae</taxon>
        <taxon>Piperales</taxon>
        <taxon>Aristolochiaceae</taxon>
        <taxon>Aristolochia</taxon>
    </lineage>
</organism>
<keyword evidence="1" id="KW-0808">Transferase</keyword>